<comment type="subunit">
    <text evidence="6">Homodimer.</text>
</comment>
<dbReference type="EMBL" id="JASXSZ010000001">
    <property type="protein sequence ID" value="MDL9978186.1"/>
    <property type="molecule type" value="Genomic_DNA"/>
</dbReference>
<evidence type="ECO:0000259" key="9">
    <source>
        <dbReference type="Pfam" id="PF02784"/>
    </source>
</evidence>
<dbReference type="InterPro" id="IPR009006">
    <property type="entry name" value="Ala_racemase/Decarboxylase_C"/>
</dbReference>
<dbReference type="Gene3D" id="2.40.37.10">
    <property type="entry name" value="Lyase, Ornithine Decarboxylase, Chain A, domain 1"/>
    <property type="match status" value="1"/>
</dbReference>
<comment type="caution">
    <text evidence="10">The sequence shown here is derived from an EMBL/GenBank/DDBJ whole genome shotgun (WGS) entry which is preliminary data.</text>
</comment>
<keyword evidence="4 6" id="KW-0457">Lysine biosynthesis</keyword>
<dbReference type="CDD" id="cd06828">
    <property type="entry name" value="PLPDE_III_DapDC"/>
    <property type="match status" value="1"/>
</dbReference>
<evidence type="ECO:0000256" key="2">
    <source>
        <dbReference type="ARBA" id="ARBA00022793"/>
    </source>
</evidence>
<comment type="pathway">
    <text evidence="6 8">Amino-acid biosynthesis; L-lysine biosynthesis via DAP pathway; L-lysine from DL-2,6-diaminopimelate: step 1/1.</text>
</comment>
<evidence type="ECO:0000256" key="5">
    <source>
        <dbReference type="ARBA" id="ARBA00023239"/>
    </source>
</evidence>
<dbReference type="SUPFAM" id="SSF50621">
    <property type="entry name" value="Alanine racemase C-terminal domain-like"/>
    <property type="match status" value="1"/>
</dbReference>
<keyword evidence="5 6" id="KW-0456">Lyase</keyword>
<dbReference type="GO" id="GO:0008836">
    <property type="term" value="F:diaminopimelate decarboxylase activity"/>
    <property type="evidence" value="ECO:0007669"/>
    <property type="project" value="UniProtKB-EC"/>
</dbReference>
<evidence type="ECO:0000313" key="11">
    <source>
        <dbReference type="Proteomes" id="UP001235064"/>
    </source>
</evidence>
<dbReference type="PRINTS" id="PR01179">
    <property type="entry name" value="ODADCRBXLASE"/>
</dbReference>
<dbReference type="RefSeq" id="WP_286286364.1">
    <property type="nucleotide sequence ID" value="NZ_JASXSZ010000001.1"/>
</dbReference>
<evidence type="ECO:0000256" key="1">
    <source>
        <dbReference type="ARBA" id="ARBA00001933"/>
    </source>
</evidence>
<feature type="binding site" evidence="6">
    <location>
        <position position="283"/>
    </location>
    <ligand>
        <name>substrate</name>
    </ligand>
</feature>
<sequence length="421" mass="44550">MEHDILSLLPDGTTVDADGTLRLGGCRVDDLAAKFGTPAIVVDEGALRARAREYRDELTARWPNARAVFASKAFPATAVQRVMVEEGLGLDVAGGGEIKSALRAGVAPALIVLHGNAKSTEEIELAVAAGVGLVVVDNADDVDRLEAIVPVGSRQGVLVRIVPGVESSTHAHVQTGQVGSKFGLTPPAASALIDRIRRSDRIEMRGVHAHVGSQIMDPTELAAAVAPLAAMGEFPVYDLGGGLGSRYTYGERPASVAEYLDALIGAARDHLPASAELIIEPGRSMVNGAAATLYTVTTVKRDARTFVAVDGGMGDNLEVALFEQRYEAALAQRLGEEATEEAVIVGRHCESGDVLIDPITLPEARVGDLLVVPATGAYTHTMANNYNGYRRPPVVFAHDGEARAVIRRETWDDLFARDLVD</sequence>
<dbReference type="HAMAP" id="MF_02120">
    <property type="entry name" value="LysA"/>
    <property type="match status" value="1"/>
</dbReference>
<dbReference type="InterPro" id="IPR002986">
    <property type="entry name" value="DAP_deCOOHase_LysA"/>
</dbReference>
<evidence type="ECO:0000256" key="3">
    <source>
        <dbReference type="ARBA" id="ARBA00022898"/>
    </source>
</evidence>
<dbReference type="Proteomes" id="UP001235064">
    <property type="component" value="Unassembled WGS sequence"/>
</dbReference>
<dbReference type="InterPro" id="IPR029066">
    <property type="entry name" value="PLP-binding_barrel"/>
</dbReference>
<dbReference type="PANTHER" id="PTHR43727">
    <property type="entry name" value="DIAMINOPIMELATE DECARBOXYLASE"/>
    <property type="match status" value="1"/>
</dbReference>
<evidence type="ECO:0000256" key="4">
    <source>
        <dbReference type="ARBA" id="ARBA00023154"/>
    </source>
</evidence>
<feature type="binding site" evidence="6">
    <location>
        <position position="378"/>
    </location>
    <ligand>
        <name>substrate</name>
    </ligand>
</feature>
<accession>A0ABT7MUQ5</accession>
<dbReference type="EC" id="4.1.1.20" evidence="6 7"/>
<comment type="function">
    <text evidence="6">Specifically catalyzes the decarboxylation of meso-diaminopimelate (meso-DAP) to L-lysine.</text>
</comment>
<keyword evidence="2 6" id="KW-0210">Decarboxylase</keyword>
<dbReference type="Gene3D" id="3.20.20.10">
    <property type="entry name" value="Alanine racemase"/>
    <property type="match status" value="1"/>
</dbReference>
<evidence type="ECO:0000256" key="6">
    <source>
        <dbReference type="HAMAP-Rule" id="MF_02120"/>
    </source>
</evidence>
<protein>
    <recommendedName>
        <fullName evidence="6 7">Diaminopimelate decarboxylase</fullName>
        <shortName evidence="6">DAP decarboxylase</shortName>
        <shortName evidence="6">DAPDC</shortName>
        <ecNumber evidence="6 7">4.1.1.20</ecNumber>
    </recommendedName>
</protein>
<comment type="caution">
    <text evidence="6">Lacks conserved residue(s) required for the propagation of feature annotation.</text>
</comment>
<proteinExistence type="inferred from homology"/>
<dbReference type="InterPro" id="IPR022644">
    <property type="entry name" value="De-COase2_N"/>
</dbReference>
<dbReference type="InterPro" id="IPR000183">
    <property type="entry name" value="Orn/DAP/Arg_de-COase"/>
</dbReference>
<reference evidence="10 11" key="1">
    <citation type="submission" date="2023-06" db="EMBL/GenBank/DDBJ databases">
        <title>Microbacterium sp. nov., isolated from a waste landfill.</title>
        <authorList>
            <person name="Wen W."/>
        </authorList>
    </citation>
    <scope>NUCLEOTIDE SEQUENCE [LARGE SCALE GENOMIC DNA]</scope>
    <source>
        <strain evidence="10 11">ASV49</strain>
    </source>
</reference>
<organism evidence="10 11">
    <name type="scientific">Microbacterium candidum</name>
    <dbReference type="NCBI Taxonomy" id="3041922"/>
    <lineage>
        <taxon>Bacteria</taxon>
        <taxon>Bacillati</taxon>
        <taxon>Actinomycetota</taxon>
        <taxon>Actinomycetes</taxon>
        <taxon>Micrococcales</taxon>
        <taxon>Microbacteriaceae</taxon>
        <taxon>Microbacterium</taxon>
    </lineage>
</organism>
<dbReference type="SUPFAM" id="SSF51419">
    <property type="entry name" value="PLP-binding barrel"/>
    <property type="match status" value="1"/>
</dbReference>
<keyword evidence="3 6" id="KW-0663">Pyridoxal phosphate</keyword>
<comment type="similarity">
    <text evidence="6">Belongs to the Orn/Lys/Arg decarboxylase class-II family. LysA subfamily.</text>
</comment>
<evidence type="ECO:0000256" key="8">
    <source>
        <dbReference type="RuleBase" id="RU003738"/>
    </source>
</evidence>
<gene>
    <name evidence="6 10" type="primary">lysA</name>
    <name evidence="10" type="ORF">QSV35_02470</name>
</gene>
<dbReference type="Pfam" id="PF02784">
    <property type="entry name" value="Orn_Arg_deC_N"/>
    <property type="match status" value="1"/>
</dbReference>
<evidence type="ECO:0000313" key="10">
    <source>
        <dbReference type="EMBL" id="MDL9978186.1"/>
    </source>
</evidence>
<keyword evidence="11" id="KW-1185">Reference proteome</keyword>
<feature type="binding site" evidence="6">
    <location>
        <position position="242"/>
    </location>
    <ligand>
        <name>pyridoxal 5'-phosphate</name>
        <dbReference type="ChEBI" id="CHEBI:597326"/>
    </ligand>
</feature>
<feature type="modified residue" description="N6-(pyridoxal phosphate)lysine" evidence="6">
    <location>
        <position position="72"/>
    </location>
</feature>
<evidence type="ECO:0000256" key="7">
    <source>
        <dbReference type="NCBIfam" id="TIGR01048"/>
    </source>
</evidence>
<feature type="domain" description="Orn/DAP/Arg decarboxylase 2 N-terminal" evidence="9">
    <location>
        <begin position="47"/>
        <end position="286"/>
    </location>
</feature>
<dbReference type="PANTHER" id="PTHR43727:SF2">
    <property type="entry name" value="GROUP IV DECARBOXYLASE"/>
    <property type="match status" value="1"/>
</dbReference>
<dbReference type="PRINTS" id="PR01181">
    <property type="entry name" value="DAPDCRBXLASE"/>
</dbReference>
<name>A0ABT7MUQ5_9MICO</name>
<feature type="binding site" evidence="6">
    <location>
        <position position="350"/>
    </location>
    <ligand>
        <name>substrate</name>
    </ligand>
</feature>
<feature type="binding site" evidence="6">
    <location>
        <begin position="280"/>
        <end position="283"/>
    </location>
    <ligand>
        <name>pyridoxal 5'-phosphate</name>
        <dbReference type="ChEBI" id="CHEBI:597326"/>
    </ligand>
</feature>
<feature type="binding site" evidence="6">
    <location>
        <position position="378"/>
    </location>
    <ligand>
        <name>pyridoxal 5'-phosphate</name>
        <dbReference type="ChEBI" id="CHEBI:597326"/>
    </ligand>
</feature>
<comment type="catalytic activity">
    <reaction evidence="6 8">
        <text>meso-2,6-diaminopimelate + H(+) = L-lysine + CO2</text>
        <dbReference type="Rhea" id="RHEA:15101"/>
        <dbReference type="ChEBI" id="CHEBI:15378"/>
        <dbReference type="ChEBI" id="CHEBI:16526"/>
        <dbReference type="ChEBI" id="CHEBI:32551"/>
        <dbReference type="ChEBI" id="CHEBI:57791"/>
        <dbReference type="EC" id="4.1.1.20"/>
    </reaction>
</comment>
<comment type="cofactor">
    <cofactor evidence="1 6 8">
        <name>pyridoxal 5'-phosphate</name>
        <dbReference type="ChEBI" id="CHEBI:597326"/>
    </cofactor>
</comment>
<dbReference type="NCBIfam" id="TIGR01048">
    <property type="entry name" value="lysA"/>
    <property type="match status" value="1"/>
</dbReference>
<keyword evidence="6" id="KW-0028">Amino-acid biosynthesis</keyword>